<evidence type="ECO:0000313" key="4">
    <source>
        <dbReference type="Proteomes" id="UP001477947"/>
    </source>
</evidence>
<protein>
    <recommendedName>
        <fullName evidence="2">Flavin reductase like domain-containing protein</fullName>
    </recommendedName>
</protein>
<evidence type="ECO:0000313" key="3">
    <source>
        <dbReference type="EMBL" id="XAM41400.1"/>
    </source>
</evidence>
<reference evidence="3 4" key="1">
    <citation type="submission" date="2024-04" db="EMBL/GenBank/DDBJ databases">
        <title>Isolation and characterization of novel acetogenic strains of the genera Terrisporobacter and Acetoanaerobium.</title>
        <authorList>
            <person name="Boeer T."/>
            <person name="Schueler M.A."/>
            <person name="Lueschen A."/>
            <person name="Eysell L."/>
            <person name="Droege J."/>
            <person name="Heinemann M."/>
            <person name="Engelhardt L."/>
            <person name="Basen M."/>
            <person name="Daniel R."/>
        </authorList>
    </citation>
    <scope>NUCLEOTIDE SEQUENCE [LARGE SCALE GENOMIC DNA]</scope>
    <source>
        <strain evidence="3 4">ELB</strain>
    </source>
</reference>
<dbReference type="InterPro" id="IPR012349">
    <property type="entry name" value="Split_barrel_FMN-bd"/>
</dbReference>
<organism evidence="3 4">
    <name type="scientific">Terrisporobacter petrolearius</name>
    <dbReference type="NCBI Taxonomy" id="1460447"/>
    <lineage>
        <taxon>Bacteria</taxon>
        <taxon>Bacillati</taxon>
        <taxon>Bacillota</taxon>
        <taxon>Clostridia</taxon>
        <taxon>Peptostreptococcales</taxon>
        <taxon>Peptostreptococcaceae</taxon>
        <taxon>Terrisporobacter</taxon>
    </lineage>
</organism>
<dbReference type="EMBL" id="CP154622">
    <property type="protein sequence ID" value="XAM41400.1"/>
    <property type="molecule type" value="Genomic_DNA"/>
</dbReference>
<dbReference type="InterPro" id="IPR002563">
    <property type="entry name" value="Flavin_Rdtase-like_dom"/>
</dbReference>
<comment type="similarity">
    <text evidence="1">Belongs to the flavoredoxin family.</text>
</comment>
<accession>A0ABZ3FC66</accession>
<dbReference type="SUPFAM" id="SSF50475">
    <property type="entry name" value="FMN-binding split barrel"/>
    <property type="match status" value="1"/>
</dbReference>
<dbReference type="PANTHER" id="PTHR43567">
    <property type="entry name" value="FLAVOREDOXIN-RELATED-RELATED"/>
    <property type="match status" value="1"/>
</dbReference>
<evidence type="ECO:0000259" key="2">
    <source>
        <dbReference type="Pfam" id="PF01613"/>
    </source>
</evidence>
<dbReference type="InterPro" id="IPR052174">
    <property type="entry name" value="Flavoredoxin"/>
</dbReference>
<evidence type="ECO:0000256" key="1">
    <source>
        <dbReference type="ARBA" id="ARBA00038054"/>
    </source>
</evidence>
<sequence>MNFYEDLGMAMKNLSKRGAFLTVKNKNIINTMTIAWGYVGYSWNKPFFVAMVRPQRYTQELIKEAKDYTISIPYSDDFKEALTICGTKSGRDIDKEKEGKIKFIPSQIVDSPVVDNCHMYYECEIKYIDLIDKDKFPEELKKNYPKEDYHYLYYGEIVKALQSKL</sequence>
<proteinExistence type="inferred from homology"/>
<feature type="domain" description="Flavin reductase like" evidence="2">
    <location>
        <begin position="30"/>
        <end position="159"/>
    </location>
</feature>
<gene>
    <name evidence="3" type="ORF">TPELB_17130</name>
</gene>
<name>A0ABZ3FC66_9FIRM</name>
<dbReference type="Pfam" id="PF01613">
    <property type="entry name" value="Flavin_Reduct"/>
    <property type="match status" value="1"/>
</dbReference>
<dbReference type="PANTHER" id="PTHR43567:SF5">
    <property type="entry name" value="HYPOTHETICAL CYTOSOLIC PROTEIN"/>
    <property type="match status" value="1"/>
</dbReference>
<dbReference type="Proteomes" id="UP001477947">
    <property type="component" value="Chromosome"/>
</dbReference>
<dbReference type="Gene3D" id="2.30.110.10">
    <property type="entry name" value="Electron Transport, Fmn-binding Protein, Chain A"/>
    <property type="match status" value="1"/>
</dbReference>
<dbReference type="RefSeq" id="WP_343339333.1">
    <property type="nucleotide sequence ID" value="NZ_CP154622.1"/>
</dbReference>
<keyword evidence="4" id="KW-1185">Reference proteome</keyword>